<name>A0ABR2NYH2_9ROSI</name>
<protein>
    <submittedName>
        <fullName evidence="1">Uncharacterized protein</fullName>
    </submittedName>
</protein>
<proteinExistence type="predicted"/>
<gene>
    <name evidence="1" type="ORF">V6N11_059734</name>
</gene>
<sequence>MQTSLSQLRNILPIPKLFRQLEQEMETVIKVLQPGTLGIFEHKFSAEEIREANSTVRRAVESWRRNAITEQRNGVLNDYIRRKKWNNACPIMQLSALNLIPPGICYEPLHSKHSNATSLMVRAHMQYGSQLRVS</sequence>
<evidence type="ECO:0000313" key="2">
    <source>
        <dbReference type="Proteomes" id="UP001396334"/>
    </source>
</evidence>
<comment type="caution">
    <text evidence="1">The sequence shown here is derived from an EMBL/GenBank/DDBJ whole genome shotgun (WGS) entry which is preliminary data.</text>
</comment>
<reference evidence="1 2" key="1">
    <citation type="journal article" date="2024" name="G3 (Bethesda)">
        <title>Genome assembly of Hibiscus sabdariffa L. provides insights into metabolisms of medicinal natural products.</title>
        <authorList>
            <person name="Kim T."/>
        </authorList>
    </citation>
    <scope>NUCLEOTIDE SEQUENCE [LARGE SCALE GENOMIC DNA]</scope>
    <source>
        <strain evidence="1">TK-2024</strain>
        <tissue evidence="1">Old leaves</tissue>
    </source>
</reference>
<dbReference type="EMBL" id="JBBPBN010000090">
    <property type="protein sequence ID" value="KAK8981045.1"/>
    <property type="molecule type" value="Genomic_DNA"/>
</dbReference>
<accession>A0ABR2NYH2</accession>
<dbReference type="PANTHER" id="PTHR37235">
    <property type="entry name" value="ZINC METALLOPROTEINASE AUREOLYSIN"/>
    <property type="match status" value="1"/>
</dbReference>
<organism evidence="1 2">
    <name type="scientific">Hibiscus sabdariffa</name>
    <name type="common">roselle</name>
    <dbReference type="NCBI Taxonomy" id="183260"/>
    <lineage>
        <taxon>Eukaryota</taxon>
        <taxon>Viridiplantae</taxon>
        <taxon>Streptophyta</taxon>
        <taxon>Embryophyta</taxon>
        <taxon>Tracheophyta</taxon>
        <taxon>Spermatophyta</taxon>
        <taxon>Magnoliopsida</taxon>
        <taxon>eudicotyledons</taxon>
        <taxon>Gunneridae</taxon>
        <taxon>Pentapetalae</taxon>
        <taxon>rosids</taxon>
        <taxon>malvids</taxon>
        <taxon>Malvales</taxon>
        <taxon>Malvaceae</taxon>
        <taxon>Malvoideae</taxon>
        <taxon>Hibiscus</taxon>
    </lineage>
</organism>
<dbReference type="PANTHER" id="PTHR37235:SF2">
    <property type="entry name" value="OS05G0371500 PROTEIN"/>
    <property type="match status" value="1"/>
</dbReference>
<keyword evidence="2" id="KW-1185">Reference proteome</keyword>
<evidence type="ECO:0000313" key="1">
    <source>
        <dbReference type="EMBL" id="KAK8981045.1"/>
    </source>
</evidence>
<dbReference type="Proteomes" id="UP001396334">
    <property type="component" value="Unassembled WGS sequence"/>
</dbReference>